<dbReference type="PRINTS" id="PR01021">
    <property type="entry name" value="OMPADOMAIN"/>
</dbReference>
<evidence type="ECO:0000256" key="4">
    <source>
        <dbReference type="ARBA" id="ARBA00023139"/>
    </source>
</evidence>
<keyword evidence="2 8" id="KW-0732">Signal</keyword>
<evidence type="ECO:0000256" key="6">
    <source>
        <dbReference type="ARBA" id="ARBA00023288"/>
    </source>
</evidence>
<dbReference type="Gene3D" id="3.30.1330.60">
    <property type="entry name" value="OmpA-like domain"/>
    <property type="match status" value="1"/>
</dbReference>
<evidence type="ECO:0000256" key="5">
    <source>
        <dbReference type="ARBA" id="ARBA00023237"/>
    </source>
</evidence>
<dbReference type="RefSeq" id="WP_009725307.1">
    <property type="nucleotide sequence ID" value="NZ_APHR01000005.1"/>
</dbReference>
<dbReference type="NCBIfam" id="TIGR02802">
    <property type="entry name" value="Pal_lipo"/>
    <property type="match status" value="1"/>
</dbReference>
<protein>
    <recommendedName>
        <fullName evidence="8">Peptidoglycan-associated lipoprotein</fullName>
        <shortName evidence="8">PAL</shortName>
    </recommendedName>
</protein>
<reference evidence="11 12" key="1">
    <citation type="journal article" date="2013" name="Genome Announc.">
        <title>Draft Genome Sequence of Methylophaga lonarensis MPLT, a Haloalkaliphilic (Non-Methane-Utilizing) Methylotroph.</title>
        <authorList>
            <person name="Shetty S.A."/>
            <person name="Marathe N.P."/>
            <person name="Munot H."/>
            <person name="Antony C.P."/>
            <person name="Dhotre D.P."/>
            <person name="Murrell J.C."/>
            <person name="Shouche Y.S."/>
        </authorList>
    </citation>
    <scope>NUCLEOTIDE SEQUENCE [LARGE SCALE GENOMIC DNA]</scope>
    <source>
        <strain evidence="11 12">MPL</strain>
    </source>
</reference>
<dbReference type="GO" id="GO:0009279">
    <property type="term" value="C:cell outer membrane"/>
    <property type="evidence" value="ECO:0007669"/>
    <property type="project" value="UniProtKB-SubCell"/>
</dbReference>
<keyword evidence="12" id="KW-1185">Reference proteome</keyword>
<keyword evidence="5 8" id="KW-0998">Cell outer membrane</keyword>
<keyword evidence="1 8" id="KW-0132">Cell division</keyword>
<dbReference type="PROSITE" id="PS51123">
    <property type="entry name" value="OMPA_2"/>
    <property type="match status" value="1"/>
</dbReference>
<dbReference type="InterPro" id="IPR006665">
    <property type="entry name" value="OmpA-like"/>
</dbReference>
<feature type="chain" id="PRO_5004082930" description="Peptidoglycan-associated lipoprotein" evidence="9">
    <location>
        <begin position="26"/>
        <end position="191"/>
    </location>
</feature>
<dbReference type="HAMAP" id="MF_02204">
    <property type="entry name" value="Pal"/>
    <property type="match status" value="1"/>
</dbReference>
<evidence type="ECO:0000256" key="2">
    <source>
        <dbReference type="ARBA" id="ARBA00022729"/>
    </source>
</evidence>
<sequence length="191" mass="20561">MKLLKLSAMMLAAVWVAGCSSTAKKDGEVDGADRVAVEDRSITSGVSGDGVDGSDFGTEASVIAGDGSFRGRGFDDPSSPLSQRVVYFEFDSSAVRAEDQHILEAHAAYLGANPNVTVRLEGHTDERGSREYNLALGERRAMSIRQALMLQGAGMNQFRVVSFGEERPAVEGSGEGVWQQNRRVEIIYTGR</sequence>
<dbReference type="CDD" id="cd07185">
    <property type="entry name" value="OmpA_C-like"/>
    <property type="match status" value="1"/>
</dbReference>
<keyword evidence="6 8" id="KW-0449">Lipoprotein</keyword>
<evidence type="ECO:0000256" key="9">
    <source>
        <dbReference type="SAM" id="SignalP"/>
    </source>
</evidence>
<evidence type="ECO:0000256" key="7">
    <source>
        <dbReference type="ARBA" id="ARBA00023306"/>
    </source>
</evidence>
<comment type="subcellular location">
    <subcellularLocation>
        <location evidence="8">Cell outer membrane</location>
        <topology evidence="8">Lipid-anchor</topology>
    </subcellularLocation>
</comment>
<keyword evidence="3 8" id="KW-0472">Membrane</keyword>
<dbReference type="OrthoDB" id="9809164at2"/>
<dbReference type="PATRIC" id="fig|1286106.3.peg.255"/>
<dbReference type="EMBL" id="APHR01000005">
    <property type="protein sequence ID" value="EMR14190.1"/>
    <property type="molecule type" value="Genomic_DNA"/>
</dbReference>
<comment type="function">
    <text evidence="8">Part of the Tol-Pal system, which plays a role in outer membrane invagination during cell division and is important for maintaining outer membrane integrity.</text>
</comment>
<dbReference type="SUPFAM" id="SSF103088">
    <property type="entry name" value="OmpA-like"/>
    <property type="match status" value="1"/>
</dbReference>
<organism evidence="11 12">
    <name type="scientific">Methylophaga lonarensis MPL</name>
    <dbReference type="NCBI Taxonomy" id="1286106"/>
    <lineage>
        <taxon>Bacteria</taxon>
        <taxon>Pseudomonadati</taxon>
        <taxon>Pseudomonadota</taxon>
        <taxon>Gammaproteobacteria</taxon>
        <taxon>Thiotrichales</taxon>
        <taxon>Piscirickettsiaceae</taxon>
        <taxon>Methylophaga</taxon>
    </lineage>
</organism>
<dbReference type="PROSITE" id="PS51257">
    <property type="entry name" value="PROKAR_LIPOPROTEIN"/>
    <property type="match status" value="1"/>
</dbReference>
<evidence type="ECO:0000313" key="11">
    <source>
        <dbReference type="EMBL" id="EMR14190.1"/>
    </source>
</evidence>
<evidence type="ECO:0000256" key="1">
    <source>
        <dbReference type="ARBA" id="ARBA00022618"/>
    </source>
</evidence>
<dbReference type="PANTHER" id="PTHR30329">
    <property type="entry name" value="STATOR ELEMENT OF FLAGELLAR MOTOR COMPLEX"/>
    <property type="match status" value="1"/>
</dbReference>
<evidence type="ECO:0000256" key="8">
    <source>
        <dbReference type="HAMAP-Rule" id="MF_02204"/>
    </source>
</evidence>
<dbReference type="InterPro" id="IPR036737">
    <property type="entry name" value="OmpA-like_sf"/>
</dbReference>
<dbReference type="GO" id="GO:0051301">
    <property type="term" value="P:cell division"/>
    <property type="evidence" value="ECO:0007669"/>
    <property type="project" value="UniProtKB-UniRule"/>
</dbReference>
<dbReference type="eggNOG" id="COG2885">
    <property type="taxonomic scope" value="Bacteria"/>
</dbReference>
<dbReference type="Pfam" id="PF00691">
    <property type="entry name" value="OmpA"/>
    <property type="match status" value="1"/>
</dbReference>
<comment type="caution">
    <text evidence="11">The sequence shown here is derived from an EMBL/GenBank/DDBJ whole genome shotgun (WGS) entry which is preliminary data.</text>
</comment>
<comment type="similarity">
    <text evidence="8">Belongs to the Pal lipoprotein family.</text>
</comment>
<keyword evidence="7 8" id="KW-0131">Cell cycle</keyword>
<evidence type="ECO:0000259" key="10">
    <source>
        <dbReference type="PROSITE" id="PS51123"/>
    </source>
</evidence>
<feature type="signal peptide" evidence="9">
    <location>
        <begin position="1"/>
        <end position="25"/>
    </location>
</feature>
<accession>M7PJW9</accession>
<keyword evidence="4 8" id="KW-0564">Palmitate</keyword>
<proteinExistence type="inferred from homology"/>
<feature type="domain" description="OmpA-like" evidence="10">
    <location>
        <begin position="75"/>
        <end position="191"/>
    </location>
</feature>
<dbReference type="InterPro" id="IPR006664">
    <property type="entry name" value="OMP_bac"/>
</dbReference>
<evidence type="ECO:0000256" key="3">
    <source>
        <dbReference type="ARBA" id="ARBA00023136"/>
    </source>
</evidence>
<comment type="subunit">
    <text evidence="8">The Tol-Pal system is composed of five core proteins: the inner membrane proteins TolA, TolQ and TolR, the periplasmic protein TolB and the outer membrane protein Pal. They form a network linking the inner and outer membranes and the peptidoglycan layer.</text>
</comment>
<name>M7PJW9_9GAMM</name>
<dbReference type="Proteomes" id="UP000012019">
    <property type="component" value="Unassembled WGS sequence"/>
</dbReference>
<dbReference type="PANTHER" id="PTHR30329:SF21">
    <property type="entry name" value="LIPOPROTEIN YIAD-RELATED"/>
    <property type="match status" value="1"/>
</dbReference>
<dbReference type="STRING" id="1286106.MPL1_01259"/>
<dbReference type="AlphaFoldDB" id="M7PJW9"/>
<dbReference type="InterPro" id="IPR014169">
    <property type="entry name" value="Pal_lipo_C"/>
</dbReference>
<dbReference type="InterPro" id="IPR039001">
    <property type="entry name" value="Pal"/>
</dbReference>
<gene>
    <name evidence="8" type="primary">pal</name>
    <name evidence="11" type="ORF">MPL1_01259</name>
</gene>
<evidence type="ECO:0000313" key="12">
    <source>
        <dbReference type="Proteomes" id="UP000012019"/>
    </source>
</evidence>
<dbReference type="InterPro" id="IPR050330">
    <property type="entry name" value="Bact_OuterMem_StrucFunc"/>
</dbReference>